<comment type="caution">
    <text evidence="8">The sequence shown here is derived from an EMBL/GenBank/DDBJ whole genome shotgun (WGS) entry which is preliminary data.</text>
</comment>
<evidence type="ECO:0000256" key="2">
    <source>
        <dbReference type="ARBA" id="ARBA00022475"/>
    </source>
</evidence>
<evidence type="ECO:0000256" key="6">
    <source>
        <dbReference type="PIRNR" id="PIRNR018968"/>
    </source>
</evidence>
<dbReference type="Pfam" id="PF02687">
    <property type="entry name" value="FtsX"/>
    <property type="match status" value="1"/>
</dbReference>
<organism evidence="8 9">
    <name type="scientific">Heyndrickxia oleronia</name>
    <dbReference type="NCBI Taxonomy" id="38875"/>
    <lineage>
        <taxon>Bacteria</taxon>
        <taxon>Bacillati</taxon>
        <taxon>Bacillota</taxon>
        <taxon>Bacilli</taxon>
        <taxon>Bacillales</taxon>
        <taxon>Bacillaceae</taxon>
        <taxon>Heyndrickxia</taxon>
    </lineage>
</organism>
<evidence type="ECO:0000256" key="1">
    <source>
        <dbReference type="ARBA" id="ARBA00004651"/>
    </source>
</evidence>
<evidence type="ECO:0000259" key="7">
    <source>
        <dbReference type="Pfam" id="PF02687"/>
    </source>
</evidence>
<reference evidence="8 9" key="1">
    <citation type="submission" date="2017-01" db="EMBL/GenBank/DDBJ databases">
        <title>Draft genome sequence of Bacillus oleronius.</title>
        <authorList>
            <person name="Allam M."/>
        </authorList>
    </citation>
    <scope>NUCLEOTIDE SEQUENCE [LARGE SCALE GENOMIC DNA]</scope>
    <source>
        <strain evidence="8 9">DSM 9356</strain>
    </source>
</reference>
<feature type="transmembrane region" description="Helical" evidence="6">
    <location>
        <begin position="205"/>
        <end position="226"/>
    </location>
</feature>
<comment type="similarity">
    <text evidence="6">Belongs to the ABC-4 integral membrane protein family.</text>
</comment>
<feature type="transmembrane region" description="Helical" evidence="6">
    <location>
        <begin position="514"/>
        <end position="536"/>
    </location>
</feature>
<protein>
    <submittedName>
        <fullName evidence="8">ABC transporter permease</fullName>
    </submittedName>
</protein>
<dbReference type="PIRSF" id="PIRSF018968">
    <property type="entry name" value="ABC_permease_BceB"/>
    <property type="match status" value="1"/>
</dbReference>
<dbReference type="InterPro" id="IPR027022">
    <property type="entry name" value="ABC_permease_BceB-typ"/>
</dbReference>
<evidence type="ECO:0000313" key="9">
    <source>
        <dbReference type="Proteomes" id="UP000189761"/>
    </source>
</evidence>
<name>A0A8E2IB47_9BACI</name>
<evidence type="ECO:0000256" key="4">
    <source>
        <dbReference type="ARBA" id="ARBA00022989"/>
    </source>
</evidence>
<accession>A0A8E2IB47</accession>
<dbReference type="RefSeq" id="WP_078109297.1">
    <property type="nucleotide sequence ID" value="NZ_CP065424.1"/>
</dbReference>
<gene>
    <name evidence="8" type="ORF">BWZ43_01685</name>
</gene>
<keyword evidence="4 6" id="KW-1133">Transmembrane helix</keyword>
<dbReference type="PANTHER" id="PTHR46795:SF2">
    <property type="entry name" value="ABC TRANSPORTER, PERMEASE PROTEIN"/>
    <property type="match status" value="1"/>
</dbReference>
<keyword evidence="6" id="KW-0813">Transport</keyword>
<keyword evidence="5 6" id="KW-0472">Membrane</keyword>
<keyword evidence="9" id="KW-1185">Reference proteome</keyword>
<dbReference type="EMBL" id="MTLA01000017">
    <property type="protein sequence ID" value="OOP70091.1"/>
    <property type="molecule type" value="Genomic_DNA"/>
</dbReference>
<feature type="transmembrane region" description="Helical" evidence="6">
    <location>
        <begin position="570"/>
        <end position="592"/>
    </location>
</feature>
<dbReference type="GO" id="GO:0055085">
    <property type="term" value="P:transmembrane transport"/>
    <property type="evidence" value="ECO:0007669"/>
    <property type="project" value="UniProtKB-UniRule"/>
</dbReference>
<dbReference type="Proteomes" id="UP000189761">
    <property type="component" value="Unassembled WGS sequence"/>
</dbReference>
<evidence type="ECO:0000256" key="3">
    <source>
        <dbReference type="ARBA" id="ARBA00022692"/>
    </source>
</evidence>
<feature type="transmembrane region" description="Helical" evidence="6">
    <location>
        <begin position="152"/>
        <end position="173"/>
    </location>
</feature>
<keyword evidence="3 6" id="KW-0812">Transmembrane</keyword>
<sequence>MNMRQFATNNVLRNKRTYLAHFLSSAFSVMIFFIYAMLLFHPDLQGELKATSPMIASLGSMGIKTAQVIIFIFSFFFLLYSVSAFLKLRKKEFGILMILGMSRKQFHRLLFVENMIIGFASIIVGIVVGIVFSKLLLIICAHILAIQAGLKFYLPLKAAFMTAGAFLLLFLLISLFTSRVIRKGTVVELVKSEEKPKPEPKASPWLSFLAVLCLVLGYGMVLWFAIMQVFSFKLLLSGVALTIVGTYFLFTQFSVYTIHNLKKKEKFFFKKTNMLTISELMYRIKDNAVMFFLVAVISASAFTGIGTCLALGNSGLSEMTNPYAFSYTSTDEKTEKQKVQQIETELKKGDFPFKIGSYTPLFSSNGVTLIKLSDYNSLAKALGYQTETVKKNEAIFTPTSVTQKNAWRIKGQKLKQLDVEKGDFSTTFSVKKTLPYIVLPNIGDNTAVVADEIYEKFSRLEKEEESYYFKEIRFVVKDWPKTKEVAQKLNKEMDDYGFSALVLNWLYSKQENGLLFILSGLIGIVFFTFAASFIYFRLYADLNRDEQQYRMISKVGLSRKEMKQIISRQLVLLFFLPFVMALIHSSVAFFALQRLVDFSVLKSSLMIFIAFLSAQIIYFFIARWRYLKHLYKEVM</sequence>
<evidence type="ECO:0000313" key="8">
    <source>
        <dbReference type="EMBL" id="OOP70091.1"/>
    </source>
</evidence>
<evidence type="ECO:0000256" key="5">
    <source>
        <dbReference type="ARBA" id="ARBA00023136"/>
    </source>
</evidence>
<dbReference type="PANTHER" id="PTHR46795">
    <property type="entry name" value="ABC TRANSPORTER PERMEASE-RELATED-RELATED"/>
    <property type="match status" value="1"/>
</dbReference>
<feature type="transmembrane region" description="Helical" evidence="6">
    <location>
        <begin position="604"/>
        <end position="622"/>
    </location>
</feature>
<keyword evidence="2 6" id="KW-1003">Cell membrane</keyword>
<feature type="transmembrane region" description="Helical" evidence="6">
    <location>
        <begin position="20"/>
        <end position="40"/>
    </location>
</feature>
<dbReference type="AlphaFoldDB" id="A0A8E2IB47"/>
<feature type="transmembrane region" description="Helical" evidence="6">
    <location>
        <begin position="68"/>
        <end position="88"/>
    </location>
</feature>
<feature type="transmembrane region" description="Helical" evidence="6">
    <location>
        <begin position="288"/>
        <end position="312"/>
    </location>
</feature>
<feature type="transmembrane region" description="Helical" evidence="6">
    <location>
        <begin position="109"/>
        <end position="132"/>
    </location>
</feature>
<proteinExistence type="inferred from homology"/>
<dbReference type="InterPro" id="IPR052536">
    <property type="entry name" value="ABC-4_Integral_Memb_Prot"/>
</dbReference>
<feature type="domain" description="ABC3 transporter permease C-terminal" evidence="7">
    <location>
        <begin position="68"/>
        <end position="184"/>
    </location>
</feature>
<dbReference type="InterPro" id="IPR003838">
    <property type="entry name" value="ABC3_permease_C"/>
</dbReference>
<dbReference type="GO" id="GO:0005886">
    <property type="term" value="C:plasma membrane"/>
    <property type="evidence" value="ECO:0007669"/>
    <property type="project" value="UniProtKB-SubCell"/>
</dbReference>
<comment type="subcellular location">
    <subcellularLocation>
        <location evidence="1 6">Cell membrane</location>
        <topology evidence="1 6">Multi-pass membrane protein</topology>
    </subcellularLocation>
</comment>
<feature type="transmembrane region" description="Helical" evidence="6">
    <location>
        <begin position="232"/>
        <end position="258"/>
    </location>
</feature>